<organism evidence="4 5">
    <name type="scientific">Hevea brasiliensis</name>
    <name type="common">Para rubber tree</name>
    <name type="synonym">Siphonia brasiliensis</name>
    <dbReference type="NCBI Taxonomy" id="3981"/>
    <lineage>
        <taxon>Eukaryota</taxon>
        <taxon>Viridiplantae</taxon>
        <taxon>Streptophyta</taxon>
        <taxon>Embryophyta</taxon>
        <taxon>Tracheophyta</taxon>
        <taxon>Spermatophyta</taxon>
        <taxon>Magnoliopsida</taxon>
        <taxon>eudicotyledons</taxon>
        <taxon>Gunneridae</taxon>
        <taxon>Pentapetalae</taxon>
        <taxon>rosids</taxon>
        <taxon>fabids</taxon>
        <taxon>Malpighiales</taxon>
        <taxon>Euphorbiaceae</taxon>
        <taxon>Crotonoideae</taxon>
        <taxon>Micrandreae</taxon>
        <taxon>Hevea</taxon>
    </lineage>
</organism>
<dbReference type="Pfam" id="PF01132">
    <property type="entry name" value="EFP"/>
    <property type="match status" value="1"/>
</dbReference>
<reference evidence="4" key="1">
    <citation type="journal article" date="2023" name="Plant Biotechnol. J.">
        <title>Chromosome-level wild Hevea brasiliensis genome provides new tools for genomic-assisted breeding and valuable loci to elevate rubber yield.</title>
        <authorList>
            <person name="Cheng H."/>
            <person name="Song X."/>
            <person name="Hu Y."/>
            <person name="Wu T."/>
            <person name="Yang Q."/>
            <person name="An Z."/>
            <person name="Feng S."/>
            <person name="Deng Z."/>
            <person name="Wu W."/>
            <person name="Zeng X."/>
            <person name="Tu M."/>
            <person name="Wang X."/>
            <person name="Huang H."/>
        </authorList>
    </citation>
    <scope>NUCLEOTIDE SEQUENCE</scope>
    <source>
        <strain evidence="4">MT/VB/25A 57/8</strain>
    </source>
</reference>
<proteinExistence type="inferred from homology"/>
<accession>A0ABQ9N788</accession>
<dbReference type="InterPro" id="IPR013185">
    <property type="entry name" value="Transl_elong_KOW-like"/>
</dbReference>
<feature type="domain" description="Translation elongation factor P/YeiP central" evidence="3">
    <location>
        <begin position="136"/>
        <end position="190"/>
    </location>
</feature>
<keyword evidence="5" id="KW-1185">Reference proteome</keyword>
<evidence type="ECO:0000259" key="2">
    <source>
        <dbReference type="SMART" id="SM00841"/>
    </source>
</evidence>
<comment type="caution">
    <text evidence="4">The sequence shown here is derived from an EMBL/GenBank/DDBJ whole genome shotgun (WGS) entry which is preliminary data.</text>
</comment>
<dbReference type="InterPro" id="IPR015365">
    <property type="entry name" value="Elong-fact-P_C"/>
</dbReference>
<evidence type="ECO:0000256" key="1">
    <source>
        <dbReference type="ARBA" id="ARBA00009479"/>
    </source>
</evidence>
<dbReference type="Gene3D" id="2.30.30.30">
    <property type="match status" value="1"/>
</dbReference>
<dbReference type="SMART" id="SM00841">
    <property type="entry name" value="Elong-fact-P_C"/>
    <property type="match status" value="1"/>
</dbReference>
<dbReference type="InterPro" id="IPR020599">
    <property type="entry name" value="Transl_elong_fac_P/YeiP"/>
</dbReference>
<name>A0ABQ9N788_HEVBR</name>
<dbReference type="SMART" id="SM01185">
    <property type="entry name" value="EFP"/>
    <property type="match status" value="1"/>
</dbReference>
<dbReference type="InterPro" id="IPR008991">
    <property type="entry name" value="Translation_prot_SH3-like_sf"/>
</dbReference>
<dbReference type="Pfam" id="PF08207">
    <property type="entry name" value="EFP_N"/>
    <property type="match status" value="1"/>
</dbReference>
<comment type="similarity">
    <text evidence="1">Belongs to the elongation factor P family.</text>
</comment>
<dbReference type="Gene3D" id="2.40.50.140">
    <property type="entry name" value="Nucleic acid-binding proteins"/>
    <property type="match status" value="2"/>
</dbReference>
<gene>
    <name evidence="4" type="ORF">P3X46_002586</name>
</gene>
<protein>
    <recommendedName>
        <fullName evidence="6">Elongation factor P</fullName>
    </recommendedName>
</protein>
<dbReference type="EMBL" id="JARPOI010000002">
    <property type="protein sequence ID" value="KAJ9187090.1"/>
    <property type="molecule type" value="Genomic_DNA"/>
</dbReference>
<feature type="domain" description="Elongation factor P C-terminal" evidence="2">
    <location>
        <begin position="198"/>
        <end position="253"/>
    </location>
</feature>
<dbReference type="SUPFAM" id="SSF50104">
    <property type="entry name" value="Translation proteins SH3-like domain"/>
    <property type="match status" value="1"/>
</dbReference>
<evidence type="ECO:0008006" key="6">
    <source>
        <dbReference type="Google" id="ProtNLM"/>
    </source>
</evidence>
<dbReference type="PANTHER" id="PTHR30053:SF14">
    <property type="entry name" value="TRANSLATION ELONGATION FACTOR KOW-LIKE DOMAIN-CONTAINING PROTEIN"/>
    <property type="match status" value="1"/>
</dbReference>
<dbReference type="NCBIfam" id="NF001810">
    <property type="entry name" value="PRK00529.1"/>
    <property type="match status" value="1"/>
</dbReference>
<evidence type="ECO:0000313" key="4">
    <source>
        <dbReference type="EMBL" id="KAJ9187090.1"/>
    </source>
</evidence>
<dbReference type="SUPFAM" id="SSF50249">
    <property type="entry name" value="Nucleic acid-binding proteins"/>
    <property type="match status" value="2"/>
</dbReference>
<dbReference type="InterPro" id="IPR014722">
    <property type="entry name" value="Rib_uL2_dom2"/>
</dbReference>
<sequence length="255" mass="28508">MLALQLSKRLSRSLSSSSTTTITFHRTLTTLTQSSSHSLSYLLSSVNHYITGTGNVDACPWSTIQSRGVKVTAIHLKPGNVIQRKGKIYEVVDARHKQQGRGGAMMQVELRNIDGGNKESLRFGTEDAVEKVFVEEKYFTCLYVEHGTAYLMDPEKFEQLEVPTELFGEAAAYLKEEMKVTLQLYDERPLSGSIPKHVTCTIKETPPHVKGLSATPRYKKALLDNNVTILVPPFLEVGEEIVVNTIDNSYMRRAN</sequence>
<evidence type="ECO:0000313" key="5">
    <source>
        <dbReference type="Proteomes" id="UP001174677"/>
    </source>
</evidence>
<dbReference type="Pfam" id="PF09285">
    <property type="entry name" value="Elong-fact-P_C"/>
    <property type="match status" value="1"/>
</dbReference>
<dbReference type="Proteomes" id="UP001174677">
    <property type="component" value="Chromosome 2"/>
</dbReference>
<dbReference type="InterPro" id="IPR012340">
    <property type="entry name" value="NA-bd_OB-fold"/>
</dbReference>
<dbReference type="InterPro" id="IPR001059">
    <property type="entry name" value="Transl_elong_P/YeiP_cen"/>
</dbReference>
<dbReference type="PANTHER" id="PTHR30053">
    <property type="entry name" value="ELONGATION FACTOR P"/>
    <property type="match status" value="1"/>
</dbReference>
<evidence type="ECO:0000259" key="3">
    <source>
        <dbReference type="SMART" id="SM01185"/>
    </source>
</evidence>
<dbReference type="CDD" id="cd04470">
    <property type="entry name" value="S1_EF-P_repeat_1"/>
    <property type="match status" value="1"/>
</dbReference>